<comment type="caution">
    <text evidence="1">The sequence shown here is derived from an EMBL/GenBank/DDBJ whole genome shotgun (WGS) entry which is preliminary data.</text>
</comment>
<evidence type="ECO:0000313" key="1">
    <source>
        <dbReference type="EMBL" id="KAG7660425.1"/>
    </source>
</evidence>
<dbReference type="Proteomes" id="UP000694255">
    <property type="component" value="Unassembled WGS sequence"/>
</dbReference>
<dbReference type="GeneID" id="73472850"/>
<sequence length="357" mass="40980">MFGKILDKFHKSKNQKGKLLKFKEFCELDKPIKKLYIRGLFHKRQAGARQISQEIRQKQTIDTIYATESSSSTIYSEANPAYSTKLTQPTQEPFSASNDRIVYEDKTKLREIINSTFNTLQFKSRKPEKSFELLRFRKFVHDPIKGTCYYINIYPTTNSTTTKKKAAELVAPIPPPPPSQPTPPITEFVKDAAGSAPPHPPQPFMKKFVSDASMRDKSDTNIRHRFMASSNKYLLSHLDRCCDEIEIMMEHNSEKPSAIAIVPDSSVRVKSDSEIQNSVKYSWEEDLLAHPERCWDELDLMLEMLQGEDHLSNKVNMKHPPDDFSGRCSESSDRICQIEELMYGPITPLNIPSRNKL</sequence>
<keyword evidence="2" id="KW-1185">Reference proteome</keyword>
<evidence type="ECO:0000313" key="2">
    <source>
        <dbReference type="Proteomes" id="UP000694255"/>
    </source>
</evidence>
<proteinExistence type="predicted"/>
<reference evidence="1 2" key="1">
    <citation type="journal article" date="2021" name="DNA Res.">
        <title>Genome analysis of Candida subhashii reveals its hybrid nature and dual mitochondrial genome conformations.</title>
        <authorList>
            <person name="Mixao V."/>
            <person name="Hegedusova E."/>
            <person name="Saus E."/>
            <person name="Pryszcz L.P."/>
            <person name="Cillingova A."/>
            <person name="Nosek J."/>
            <person name="Gabaldon T."/>
        </authorList>
    </citation>
    <scope>NUCLEOTIDE SEQUENCE [LARGE SCALE GENOMIC DNA]</scope>
    <source>
        <strain evidence="1 2">CBS 10753</strain>
    </source>
</reference>
<accession>A0A8J5US61</accession>
<dbReference type="AlphaFoldDB" id="A0A8J5US61"/>
<organism evidence="1 2">
    <name type="scientific">[Candida] subhashii</name>
    <dbReference type="NCBI Taxonomy" id="561895"/>
    <lineage>
        <taxon>Eukaryota</taxon>
        <taxon>Fungi</taxon>
        <taxon>Dikarya</taxon>
        <taxon>Ascomycota</taxon>
        <taxon>Saccharomycotina</taxon>
        <taxon>Pichiomycetes</taxon>
        <taxon>Debaryomycetaceae</taxon>
        <taxon>Spathaspora</taxon>
    </lineage>
</organism>
<protein>
    <submittedName>
        <fullName evidence="1">Uncharacterized protein</fullName>
    </submittedName>
</protein>
<dbReference type="EMBL" id="JAGSYN010000305">
    <property type="protein sequence ID" value="KAG7660425.1"/>
    <property type="molecule type" value="Genomic_DNA"/>
</dbReference>
<gene>
    <name evidence="1" type="ORF">J8A68_006051</name>
</gene>
<name>A0A8J5US61_9ASCO</name>
<dbReference type="RefSeq" id="XP_049260659.1">
    <property type="nucleotide sequence ID" value="XM_049410183.1"/>
</dbReference>